<gene>
    <name evidence="3" type="ORF">M440DRAFT_1227307</name>
</gene>
<feature type="transmembrane region" description="Helical" evidence="2">
    <location>
        <begin position="43"/>
        <end position="63"/>
    </location>
</feature>
<proteinExistence type="predicted"/>
<protein>
    <submittedName>
        <fullName evidence="3">Uncharacterized protein</fullName>
    </submittedName>
</protein>
<keyword evidence="2" id="KW-0812">Transmembrane</keyword>
<dbReference type="EMBL" id="KZ679130">
    <property type="protein sequence ID" value="PTB77899.1"/>
    <property type="molecule type" value="Genomic_DNA"/>
</dbReference>
<evidence type="ECO:0000313" key="4">
    <source>
        <dbReference type="Proteomes" id="UP000240760"/>
    </source>
</evidence>
<dbReference type="Proteomes" id="UP000240760">
    <property type="component" value="Unassembled WGS sequence"/>
</dbReference>
<evidence type="ECO:0000256" key="2">
    <source>
        <dbReference type="SAM" id="Phobius"/>
    </source>
</evidence>
<feature type="region of interest" description="Disordered" evidence="1">
    <location>
        <begin position="1"/>
        <end position="22"/>
    </location>
</feature>
<feature type="transmembrane region" description="Helical" evidence="2">
    <location>
        <begin position="75"/>
        <end position="94"/>
    </location>
</feature>
<feature type="transmembrane region" description="Helical" evidence="2">
    <location>
        <begin position="133"/>
        <end position="151"/>
    </location>
</feature>
<dbReference type="AlphaFoldDB" id="A0A2T4C8K0"/>
<keyword evidence="2" id="KW-1133">Transmembrane helix</keyword>
<evidence type="ECO:0000256" key="1">
    <source>
        <dbReference type="SAM" id="MobiDB-lite"/>
    </source>
</evidence>
<feature type="compositionally biased region" description="Polar residues" evidence="1">
    <location>
        <begin position="1"/>
        <end position="15"/>
    </location>
</feature>
<accession>A0A2T4C8K0</accession>
<organism evidence="3 4">
    <name type="scientific">Trichoderma longibrachiatum ATCC 18648</name>
    <dbReference type="NCBI Taxonomy" id="983965"/>
    <lineage>
        <taxon>Eukaryota</taxon>
        <taxon>Fungi</taxon>
        <taxon>Dikarya</taxon>
        <taxon>Ascomycota</taxon>
        <taxon>Pezizomycotina</taxon>
        <taxon>Sordariomycetes</taxon>
        <taxon>Hypocreomycetidae</taxon>
        <taxon>Hypocreales</taxon>
        <taxon>Hypocreaceae</taxon>
        <taxon>Trichoderma</taxon>
    </lineage>
</organism>
<name>A0A2T4C8K0_TRILO</name>
<keyword evidence="2" id="KW-0472">Membrane</keyword>
<evidence type="ECO:0000313" key="3">
    <source>
        <dbReference type="EMBL" id="PTB77899.1"/>
    </source>
</evidence>
<keyword evidence="4" id="KW-1185">Reference proteome</keyword>
<reference evidence="3 4" key="1">
    <citation type="submission" date="2016-07" db="EMBL/GenBank/DDBJ databases">
        <title>Multiple horizontal gene transfer events from other fungi enriched the ability of initially mycotrophic Trichoderma (Ascomycota) to feed on dead plant biomass.</title>
        <authorList>
            <consortium name="DOE Joint Genome Institute"/>
            <person name="Aerts A."/>
            <person name="Atanasova L."/>
            <person name="Chenthamara K."/>
            <person name="Zhang J."/>
            <person name="Grujic M."/>
            <person name="Henrissat B."/>
            <person name="Kuo A."/>
            <person name="Salamov A."/>
            <person name="Lipzen A."/>
            <person name="Labutti K."/>
            <person name="Barry K."/>
            <person name="Miao Y."/>
            <person name="Rahimi M.J."/>
            <person name="Shen Q."/>
            <person name="Grigoriev I.V."/>
            <person name="Kubicek C.P."/>
            <person name="Druzhinina I.S."/>
        </authorList>
    </citation>
    <scope>NUCLEOTIDE SEQUENCE [LARGE SCALE GENOMIC DNA]</scope>
    <source>
        <strain evidence="3 4">ATCC 18648</strain>
    </source>
</reference>
<sequence>MEKGCTKQSGRQASSFLPPWGIPGPESDTGLALRRTIQVGTHFFLFFLFFYSFLFPIFLLGIYKALLILYSLTHLPLNWFFFVFLALISAWNFFSIVEVLLLLVSDFPLLLISTSPPFCVFICPSDTYKNLRILGWLIWGSFLFLRCLPFACNDLEQERQKEDVTLPFSTYLRLQAFVGSVQECCET</sequence>
<feature type="transmembrane region" description="Helical" evidence="2">
    <location>
        <begin position="100"/>
        <end position="121"/>
    </location>
</feature>